<comment type="caution">
    <text evidence="1">The sequence shown here is derived from an EMBL/GenBank/DDBJ whole genome shotgun (WGS) entry which is preliminary data.</text>
</comment>
<name>A0A0G2A1U1_9BACT</name>
<sequence length="100" mass="11542">MNSETDRKINITLGKNIHHWPTLKTVLMIEKTLRDADGPISLEELKRRLGKKVMDQTIRIILAYLEDKGSIVIGPKGVSWIENKNSKFLKFIERNKVIDV</sequence>
<protein>
    <submittedName>
        <fullName evidence="1">Uncharacterized protein</fullName>
    </submittedName>
</protein>
<dbReference type="EMBL" id="LCRN01000059">
    <property type="protein sequence ID" value="KKW34787.1"/>
    <property type="molecule type" value="Genomic_DNA"/>
</dbReference>
<dbReference type="SUPFAM" id="SSF46785">
    <property type="entry name" value="Winged helix' DNA-binding domain"/>
    <property type="match status" value="1"/>
</dbReference>
<proteinExistence type="predicted"/>
<gene>
    <name evidence="1" type="ORF">UY82_C0059G0008</name>
</gene>
<evidence type="ECO:0000313" key="2">
    <source>
        <dbReference type="Proteomes" id="UP000033865"/>
    </source>
</evidence>
<evidence type="ECO:0000313" key="1">
    <source>
        <dbReference type="EMBL" id="KKW34787.1"/>
    </source>
</evidence>
<reference evidence="1 2" key="1">
    <citation type="journal article" date="2015" name="Nature">
        <title>rRNA introns, odd ribosomes, and small enigmatic genomes across a large radiation of phyla.</title>
        <authorList>
            <person name="Brown C.T."/>
            <person name="Hug L.A."/>
            <person name="Thomas B.C."/>
            <person name="Sharon I."/>
            <person name="Castelle C.J."/>
            <person name="Singh A."/>
            <person name="Wilkins M.J."/>
            <person name="Williams K.H."/>
            <person name="Banfield J.F."/>
        </authorList>
    </citation>
    <scope>NUCLEOTIDE SEQUENCE [LARGE SCALE GENOMIC DNA]</scope>
</reference>
<organism evidence="1 2">
    <name type="scientific">Candidatus Uhrbacteria bacterium GW2011_GWC2_53_7</name>
    <dbReference type="NCBI Taxonomy" id="1618986"/>
    <lineage>
        <taxon>Bacteria</taxon>
        <taxon>Candidatus Uhriibacteriota</taxon>
    </lineage>
</organism>
<dbReference type="InterPro" id="IPR036390">
    <property type="entry name" value="WH_DNA-bd_sf"/>
</dbReference>
<accession>A0A0G2A1U1</accession>
<dbReference type="AlphaFoldDB" id="A0A0G2A1U1"/>
<dbReference type="Proteomes" id="UP000033865">
    <property type="component" value="Unassembled WGS sequence"/>
</dbReference>